<evidence type="ECO:0000256" key="1">
    <source>
        <dbReference type="ARBA" id="ARBA00004240"/>
    </source>
</evidence>
<proteinExistence type="inferred from homology"/>
<keyword evidence="7 12" id="KW-0808">Transferase</keyword>
<evidence type="ECO:0000256" key="9">
    <source>
        <dbReference type="ARBA" id="ARBA00024804"/>
    </source>
</evidence>
<comment type="catalytic activity">
    <reaction evidence="11">
        <text>an N-acetyl-alpha-D-glucosaminyl-diphospho-di-trans,poly-cis-dolichol + UDP-N-acetyl-alpha-D-glucosamine = an N,N'-diacetylchitobiosyl-diphospho-di-trans,poly-cis-dolichol + UDP + H(+)</text>
        <dbReference type="Rhea" id="RHEA:23380"/>
        <dbReference type="Rhea" id="RHEA-COMP:19507"/>
        <dbReference type="Rhea" id="RHEA-COMP:19510"/>
        <dbReference type="ChEBI" id="CHEBI:15378"/>
        <dbReference type="ChEBI" id="CHEBI:57269"/>
        <dbReference type="ChEBI" id="CHEBI:57705"/>
        <dbReference type="ChEBI" id="CHEBI:58223"/>
        <dbReference type="ChEBI" id="CHEBI:58427"/>
        <dbReference type="EC" id="2.4.1.141"/>
    </reaction>
</comment>
<name>A0A8S0VWQ1_CYCAE</name>
<comment type="subunit">
    <text evidence="3 12">Heterodimer with ALG14 to form a functional enzyme.</text>
</comment>
<evidence type="ECO:0000313" key="14">
    <source>
        <dbReference type="EMBL" id="CAA7265384.1"/>
    </source>
</evidence>
<dbReference type="GO" id="GO:0006488">
    <property type="term" value="P:dolichol-linked oligosaccharide biosynthetic process"/>
    <property type="evidence" value="ECO:0007669"/>
    <property type="project" value="InterPro"/>
</dbReference>
<dbReference type="SUPFAM" id="SSF53756">
    <property type="entry name" value="UDP-Glycosyltransferase/glycogen phosphorylase"/>
    <property type="match status" value="1"/>
</dbReference>
<reference evidence="14 15" key="1">
    <citation type="submission" date="2020-01" db="EMBL/GenBank/DDBJ databases">
        <authorList>
            <person name="Gupta K D."/>
        </authorList>
    </citation>
    <scope>NUCLEOTIDE SEQUENCE [LARGE SCALE GENOMIC DNA]</scope>
</reference>
<comment type="caution">
    <text evidence="14">The sequence shown here is derived from an EMBL/GenBank/DDBJ whole genome shotgun (WGS) entry which is preliminary data.</text>
</comment>
<dbReference type="InterPro" id="IPR039042">
    <property type="entry name" value="Alg13-like"/>
</dbReference>
<keyword evidence="8 12" id="KW-0256">Endoplasmic reticulum</keyword>
<comment type="function">
    <text evidence="9 12">Involved in protein N-glycosylation. Essential for the second step of the dolichol-linked oligosaccharide pathway.</text>
</comment>
<evidence type="ECO:0000256" key="8">
    <source>
        <dbReference type="ARBA" id="ARBA00022824"/>
    </source>
</evidence>
<dbReference type="InterPro" id="IPR007235">
    <property type="entry name" value="Glyco_trans_28_C"/>
</dbReference>
<dbReference type="PANTHER" id="PTHR12867">
    <property type="entry name" value="GLYCOSYL TRANSFERASE-RELATED"/>
    <property type="match status" value="1"/>
</dbReference>
<dbReference type="GO" id="GO:0004577">
    <property type="term" value="F:N-acetylglucosaminyldiphosphodolichol N-acetylglucosaminyltransferase activity"/>
    <property type="evidence" value="ECO:0007669"/>
    <property type="project" value="UniProtKB-EC"/>
</dbReference>
<sequence>MLAFVTVGSTEFDGLVSAVFTDEALAALHRKGYTELVVQCGKSTFEFADGIQNGETQRLRRAEVDIEYWTYKPSLEEEYAKADLVISHAGSGTILDVLRKGKSMIVVPNPTLLDNHQEELATTLEDMGYLKAASVEDLPAAIEGFDTSNIKPFPPFDGSRFARIVDQAMGFI</sequence>
<evidence type="ECO:0000256" key="6">
    <source>
        <dbReference type="ARBA" id="ARBA00022676"/>
    </source>
</evidence>
<dbReference type="Pfam" id="PF04101">
    <property type="entry name" value="Glyco_tran_28_C"/>
    <property type="match status" value="1"/>
</dbReference>
<evidence type="ECO:0000259" key="13">
    <source>
        <dbReference type="Pfam" id="PF04101"/>
    </source>
</evidence>
<evidence type="ECO:0000256" key="5">
    <source>
        <dbReference type="ARBA" id="ARBA00017468"/>
    </source>
</evidence>
<organism evidence="14 15">
    <name type="scientific">Cyclocybe aegerita</name>
    <name type="common">Black poplar mushroom</name>
    <name type="synonym">Agrocybe aegerita</name>
    <dbReference type="NCBI Taxonomy" id="1973307"/>
    <lineage>
        <taxon>Eukaryota</taxon>
        <taxon>Fungi</taxon>
        <taxon>Dikarya</taxon>
        <taxon>Basidiomycota</taxon>
        <taxon>Agaricomycotina</taxon>
        <taxon>Agaricomycetes</taxon>
        <taxon>Agaricomycetidae</taxon>
        <taxon>Agaricales</taxon>
        <taxon>Agaricineae</taxon>
        <taxon>Bolbitiaceae</taxon>
        <taxon>Cyclocybe</taxon>
    </lineage>
</organism>
<evidence type="ECO:0000256" key="10">
    <source>
        <dbReference type="ARBA" id="ARBA00032061"/>
    </source>
</evidence>
<dbReference type="EC" id="2.4.1.141" evidence="4 12"/>
<evidence type="ECO:0000256" key="3">
    <source>
        <dbReference type="ARBA" id="ARBA00011198"/>
    </source>
</evidence>
<dbReference type="Proteomes" id="UP000467700">
    <property type="component" value="Unassembled WGS sequence"/>
</dbReference>
<comment type="similarity">
    <text evidence="2 12">Belongs to the glycosyltransferase 28 family.</text>
</comment>
<comment type="subcellular location">
    <subcellularLocation>
        <location evidence="1 12">Endoplasmic reticulum</location>
    </subcellularLocation>
</comment>
<dbReference type="AlphaFoldDB" id="A0A8S0VWQ1"/>
<keyword evidence="15" id="KW-1185">Reference proteome</keyword>
<protein>
    <recommendedName>
        <fullName evidence="5 12">UDP-N-acetylglucosamine transferase subunit ALG13</fullName>
        <ecNumber evidence="4 12">2.4.1.141</ecNumber>
    </recommendedName>
    <alternativeName>
        <fullName evidence="10 12">Asparagine-linked glycosylation protein 13</fullName>
    </alternativeName>
</protein>
<evidence type="ECO:0000256" key="12">
    <source>
        <dbReference type="RuleBase" id="RU362128"/>
    </source>
</evidence>
<dbReference type="GO" id="GO:0005783">
    <property type="term" value="C:endoplasmic reticulum"/>
    <property type="evidence" value="ECO:0007669"/>
    <property type="project" value="UniProtKB-SubCell"/>
</dbReference>
<evidence type="ECO:0000256" key="4">
    <source>
        <dbReference type="ARBA" id="ARBA00012614"/>
    </source>
</evidence>
<evidence type="ECO:0000256" key="11">
    <source>
        <dbReference type="ARBA" id="ARBA00048184"/>
    </source>
</evidence>
<evidence type="ECO:0000256" key="2">
    <source>
        <dbReference type="ARBA" id="ARBA00006962"/>
    </source>
</evidence>
<gene>
    <name evidence="12" type="primary">ALG13</name>
    <name evidence="14" type="ORF">AAE3_LOCUS7627</name>
</gene>
<evidence type="ECO:0000256" key="7">
    <source>
        <dbReference type="ARBA" id="ARBA00022679"/>
    </source>
</evidence>
<dbReference type="OrthoDB" id="20273at2759"/>
<keyword evidence="6 12" id="KW-0328">Glycosyltransferase</keyword>
<evidence type="ECO:0000313" key="15">
    <source>
        <dbReference type="Proteomes" id="UP000467700"/>
    </source>
</evidence>
<dbReference type="EMBL" id="CACVBS010000048">
    <property type="protein sequence ID" value="CAA7265384.1"/>
    <property type="molecule type" value="Genomic_DNA"/>
</dbReference>
<dbReference type="PANTHER" id="PTHR12867:SF6">
    <property type="entry name" value="N-ACETYLGLUCOSAMINYLDIPHOSPHODOLICHOL N-ACETYLGLUCOSAMINYLTRANSFERASE"/>
    <property type="match status" value="1"/>
</dbReference>
<dbReference type="Gene3D" id="3.40.50.2000">
    <property type="entry name" value="Glycogen Phosphorylase B"/>
    <property type="match status" value="1"/>
</dbReference>
<feature type="domain" description="Glycosyl transferase family 28 C-terminal" evidence="13">
    <location>
        <begin position="3"/>
        <end position="153"/>
    </location>
</feature>
<accession>A0A8S0VWQ1</accession>